<reference evidence="1 2" key="1">
    <citation type="submission" date="2024-02" db="EMBL/GenBank/DDBJ databases">
        <authorList>
            <person name="Daric V."/>
            <person name="Darras S."/>
        </authorList>
    </citation>
    <scope>NUCLEOTIDE SEQUENCE [LARGE SCALE GENOMIC DNA]</scope>
</reference>
<proteinExistence type="predicted"/>
<evidence type="ECO:0000313" key="1">
    <source>
        <dbReference type="EMBL" id="CAK8696626.1"/>
    </source>
</evidence>
<comment type="caution">
    <text evidence="1">The sequence shown here is derived from an EMBL/GenBank/DDBJ whole genome shotgun (WGS) entry which is preliminary data.</text>
</comment>
<organism evidence="1 2">
    <name type="scientific">Clavelina lepadiformis</name>
    <name type="common">Light-bulb sea squirt</name>
    <name type="synonym">Ascidia lepadiformis</name>
    <dbReference type="NCBI Taxonomy" id="159417"/>
    <lineage>
        <taxon>Eukaryota</taxon>
        <taxon>Metazoa</taxon>
        <taxon>Chordata</taxon>
        <taxon>Tunicata</taxon>
        <taxon>Ascidiacea</taxon>
        <taxon>Aplousobranchia</taxon>
        <taxon>Clavelinidae</taxon>
        <taxon>Clavelina</taxon>
    </lineage>
</organism>
<keyword evidence="2" id="KW-1185">Reference proteome</keyword>
<accession>A0ABP0GXZ8</accession>
<gene>
    <name evidence="1" type="ORF">CVLEPA_LOCUS29781</name>
</gene>
<protein>
    <submittedName>
        <fullName evidence="1">Uncharacterized protein</fullName>
    </submittedName>
</protein>
<dbReference type="Proteomes" id="UP001642483">
    <property type="component" value="Unassembled WGS sequence"/>
</dbReference>
<evidence type="ECO:0000313" key="2">
    <source>
        <dbReference type="Proteomes" id="UP001642483"/>
    </source>
</evidence>
<name>A0ABP0GXZ8_CLALP</name>
<dbReference type="EMBL" id="CAWYQH010000163">
    <property type="protein sequence ID" value="CAK8696626.1"/>
    <property type="molecule type" value="Genomic_DNA"/>
</dbReference>
<sequence>MLINLRRAVFVFCKLPIAVTKHSTSWPAAVTANSNCIMFTTLSLTFPSLSRWSFLCLVHFSLDHLLLLHHVSIPQPLNKLEYEASSADVATGTFSVQNPGV</sequence>